<dbReference type="EMBL" id="JBHUHV010000028">
    <property type="protein sequence ID" value="MFD2067146.1"/>
    <property type="molecule type" value="Genomic_DNA"/>
</dbReference>
<dbReference type="Proteomes" id="UP001597369">
    <property type="component" value="Unassembled WGS sequence"/>
</dbReference>
<evidence type="ECO:0008006" key="3">
    <source>
        <dbReference type="Google" id="ProtNLM"/>
    </source>
</evidence>
<comment type="caution">
    <text evidence="1">The sequence shown here is derived from an EMBL/GenBank/DDBJ whole genome shotgun (WGS) entry which is preliminary data.</text>
</comment>
<protein>
    <recommendedName>
        <fullName evidence="3">Glycosyltransferase family 61 protein</fullName>
    </recommendedName>
</protein>
<proteinExistence type="predicted"/>
<keyword evidence="2" id="KW-1185">Reference proteome</keyword>
<organism evidence="1 2">
    <name type="scientific">Pontibacter silvestris</name>
    <dbReference type="NCBI Taxonomy" id="2305183"/>
    <lineage>
        <taxon>Bacteria</taxon>
        <taxon>Pseudomonadati</taxon>
        <taxon>Bacteroidota</taxon>
        <taxon>Cytophagia</taxon>
        <taxon>Cytophagales</taxon>
        <taxon>Hymenobacteraceae</taxon>
        <taxon>Pontibacter</taxon>
    </lineage>
</organism>
<evidence type="ECO:0000313" key="1">
    <source>
        <dbReference type="EMBL" id="MFD2067146.1"/>
    </source>
</evidence>
<gene>
    <name evidence="1" type="ORF">ACFSKU_09655</name>
</gene>
<evidence type="ECO:0000313" key="2">
    <source>
        <dbReference type="Proteomes" id="UP001597369"/>
    </source>
</evidence>
<accession>A0ABW4WY83</accession>
<name>A0ABW4WY83_9BACT</name>
<dbReference type="RefSeq" id="WP_229962972.1">
    <property type="nucleotide sequence ID" value="NZ_JAJJWI010000041.1"/>
</dbReference>
<reference evidence="2" key="1">
    <citation type="journal article" date="2019" name="Int. J. Syst. Evol. Microbiol.">
        <title>The Global Catalogue of Microorganisms (GCM) 10K type strain sequencing project: providing services to taxonomists for standard genome sequencing and annotation.</title>
        <authorList>
            <consortium name="The Broad Institute Genomics Platform"/>
            <consortium name="The Broad Institute Genome Sequencing Center for Infectious Disease"/>
            <person name="Wu L."/>
            <person name="Ma J."/>
        </authorList>
    </citation>
    <scope>NUCLEOTIDE SEQUENCE [LARGE SCALE GENOMIC DNA]</scope>
    <source>
        <strain evidence="2">JCM 16545</strain>
    </source>
</reference>
<sequence>MRSYILKIFYLIALIKYPKIRKKYRYYIRDNYYSRLIQTKYAYKDYIRKKKYKVIEYHGEFQQELLFVLPFAYWHHLNGTLYKTVGCTGTKDLYFFSKNHEERFIKREWPDYYNDTSFEVPNMAHSITFSYKKWARVPLKEHYVNDVFVFEKPILVIANKYNIEWDQQPLNYFDVKTLDRIIRYNRDKYQIVYNRPSLGQIVSDNSDILDLNEIAWLRQEHPDVILMKDLYCKYEKSVNSFNHFQLMLYANCDRFISVHGGTAALASYFGGKNIILSKSGIEHHFNEFHSIFTALSGTEIYHAKTEAEVLKYLNEHY</sequence>